<evidence type="ECO:0000313" key="1">
    <source>
        <dbReference type="EMBL" id="KAB1102832.1"/>
    </source>
</evidence>
<comment type="caution">
    <text evidence="1">The sequence shown here is derived from an EMBL/GenBank/DDBJ whole genome shotgun (WGS) entry which is preliminary data.</text>
</comment>
<evidence type="ECO:0000313" key="2">
    <source>
        <dbReference type="Proteomes" id="UP000471364"/>
    </source>
</evidence>
<dbReference type="InterPro" id="IPR025447">
    <property type="entry name" value="DUF4192"/>
</dbReference>
<reference evidence="1 2" key="1">
    <citation type="submission" date="2019-09" db="EMBL/GenBank/DDBJ databases">
        <title>High taxonomic diversity of Micromonospora strains isolated from Medicago sativa nodules in different geographical locations.</title>
        <authorList>
            <person name="Martinez-Hidalgo P."/>
            <person name="Flores-Felix J.D."/>
            <person name="Velazquez E."/>
            <person name="Brau L."/>
            <person name="Trujillo M.E."/>
            <person name="Martinez-Molina E."/>
        </authorList>
    </citation>
    <scope>NUCLEOTIDE SEQUENCE [LARGE SCALE GENOMIC DNA]</scope>
    <source>
        <strain evidence="1 2">ALFB5</strain>
    </source>
</reference>
<sequence>MSSPENKVTVRSPADLAAAVPYLIGFHPSDGSAVVIACNDRRIVFAARGDLPTGAEHAHQMDAFADRLIPVVQRQQPLTHVVIIGYGAANRIDAALHALSDAFVTAGLPVVDLLRIAGDHLFSLICTNPACCPPQGT</sequence>
<keyword evidence="2" id="KW-1185">Reference proteome</keyword>
<accession>A0ABQ6U7L3</accession>
<organism evidence="1 2">
    <name type="scientific">Micromonospora aurantiaca</name>
    <name type="common">nom. illeg.</name>
    <dbReference type="NCBI Taxonomy" id="47850"/>
    <lineage>
        <taxon>Bacteria</taxon>
        <taxon>Bacillati</taxon>
        <taxon>Actinomycetota</taxon>
        <taxon>Actinomycetes</taxon>
        <taxon>Micromonosporales</taxon>
        <taxon>Micromonosporaceae</taxon>
        <taxon>Micromonospora</taxon>
    </lineage>
</organism>
<proteinExistence type="predicted"/>
<dbReference type="EMBL" id="WAAR01000224">
    <property type="protein sequence ID" value="KAB1102832.1"/>
    <property type="molecule type" value="Genomic_DNA"/>
</dbReference>
<dbReference type="Proteomes" id="UP000471364">
    <property type="component" value="Unassembled WGS sequence"/>
</dbReference>
<name>A0ABQ6U7L3_9ACTN</name>
<feature type="non-terminal residue" evidence="1">
    <location>
        <position position="137"/>
    </location>
</feature>
<gene>
    <name evidence="1" type="ORF">F6X54_30565</name>
</gene>
<dbReference type="Pfam" id="PF13830">
    <property type="entry name" value="DUF4192"/>
    <property type="match status" value="1"/>
</dbReference>
<protein>
    <submittedName>
        <fullName evidence="1">DUF4192 family protein</fullName>
    </submittedName>
</protein>